<sequence>MTARVRAMLEQLWNGTLDPADFAYIPSWFFPEDVPHDQALLQDLGPAGPLVLAKREVLGDDRVYTRTW</sequence>
<protein>
    <submittedName>
        <fullName evidence="1">Beta-lactamase</fullName>
    </submittedName>
</protein>
<proteinExistence type="predicted"/>
<dbReference type="RefSeq" id="WP_128799318.1">
    <property type="nucleotide sequence ID" value="NZ_CP034669.1"/>
</dbReference>
<gene>
    <name evidence="1" type="primary">pbpE</name>
    <name evidence="1" type="ORF">EJ065_6550</name>
</gene>
<evidence type="ECO:0000313" key="1">
    <source>
        <dbReference type="EMBL" id="QAT88078.1"/>
    </source>
</evidence>
<name>A0A410S1V3_CORCK</name>
<reference evidence="1 2" key="1">
    <citation type="submission" date="2018-12" db="EMBL/GenBank/DDBJ databases">
        <title>Complete Genome Sequence of the Corallopyronin A producing Myxobacterium Corallococcus coralloides B035.</title>
        <authorList>
            <person name="Bouhired S.M."/>
            <person name="Rupp O."/>
            <person name="Blom J."/>
            <person name="Schaeberle T.F."/>
            <person name="Kehraus S."/>
            <person name="Schiefer A."/>
            <person name="Pfarr K."/>
            <person name="Goesmann A."/>
            <person name="Hoerauf A."/>
            <person name="Koenig G.M."/>
        </authorList>
    </citation>
    <scope>NUCLEOTIDE SEQUENCE [LARGE SCALE GENOMIC DNA]</scope>
    <source>
        <strain evidence="1 2">B035</strain>
    </source>
</reference>
<evidence type="ECO:0000313" key="2">
    <source>
        <dbReference type="Proteomes" id="UP000288758"/>
    </source>
</evidence>
<dbReference type="Proteomes" id="UP000288758">
    <property type="component" value="Chromosome"/>
</dbReference>
<dbReference type="EMBL" id="CP034669">
    <property type="protein sequence ID" value="QAT88078.1"/>
    <property type="molecule type" value="Genomic_DNA"/>
</dbReference>
<accession>A0A410S1V3</accession>
<organism evidence="1 2">
    <name type="scientific">Corallococcus coralloides</name>
    <name type="common">Myxococcus coralloides</name>
    <dbReference type="NCBI Taxonomy" id="184914"/>
    <lineage>
        <taxon>Bacteria</taxon>
        <taxon>Pseudomonadati</taxon>
        <taxon>Myxococcota</taxon>
        <taxon>Myxococcia</taxon>
        <taxon>Myxococcales</taxon>
        <taxon>Cystobacterineae</taxon>
        <taxon>Myxococcaceae</taxon>
        <taxon>Corallococcus</taxon>
    </lineage>
</organism>
<dbReference type="AlphaFoldDB" id="A0A410S1V3"/>